<accession>A0A3S1IGF0</accession>
<sequence>MTGQELRQMLIDKWGYSYDVQFRRTQGKIFIQIMWKYAEQASFPLSEGEYQAHLDDVANYLNAMGGTSQVQAFILQTREKPRLGKAVSIPLDLGERATEWLIE</sequence>
<comment type="caution">
    <text evidence="1">The sequence shown here is derived from an EMBL/GenBank/DDBJ whole genome shotgun (WGS) entry which is preliminary data.</text>
</comment>
<reference evidence="1" key="2">
    <citation type="journal article" date="2019" name="Genome Biol. Evol.">
        <title>Day and night: Metabolic profiles and evolutionary relationships of six axenic non-marine cyanobacteria.</title>
        <authorList>
            <person name="Will S.E."/>
            <person name="Henke P."/>
            <person name="Boedeker C."/>
            <person name="Huang S."/>
            <person name="Brinkmann H."/>
            <person name="Rohde M."/>
            <person name="Jarek M."/>
            <person name="Friedl T."/>
            <person name="Seufert S."/>
            <person name="Schumacher M."/>
            <person name="Overmann J."/>
            <person name="Neumann-Schaal M."/>
            <person name="Petersen J."/>
        </authorList>
    </citation>
    <scope>NUCLEOTIDE SEQUENCE [LARGE SCALE GENOMIC DNA]</scope>
    <source>
        <strain evidence="1">PCC 7102</strain>
    </source>
</reference>
<dbReference type="PANTHER" id="PTHR35126:SF1">
    <property type="entry name" value="DUF3067 DOMAIN-CONTAINING PROTEIN"/>
    <property type="match status" value="1"/>
</dbReference>
<proteinExistence type="predicted"/>
<dbReference type="RefSeq" id="WP_127086597.1">
    <property type="nucleotide sequence ID" value="NZ_RSCL01000034.1"/>
</dbReference>
<dbReference type="Proteomes" id="UP000271624">
    <property type="component" value="Unassembled WGS sequence"/>
</dbReference>
<dbReference type="PANTHER" id="PTHR35126">
    <property type="entry name" value="SLR0598 PROTEIN"/>
    <property type="match status" value="1"/>
</dbReference>
<name>A0A3S1IGF0_9CYAN</name>
<evidence type="ECO:0008006" key="3">
    <source>
        <dbReference type="Google" id="ProtNLM"/>
    </source>
</evidence>
<dbReference type="Pfam" id="PF11267">
    <property type="entry name" value="DUF3067"/>
    <property type="match status" value="1"/>
</dbReference>
<protein>
    <recommendedName>
        <fullName evidence="3">DUF3067 domain-containing protein</fullName>
    </recommendedName>
</protein>
<gene>
    <name evidence="1" type="ORF">DSM106972_085820</name>
</gene>
<keyword evidence="2" id="KW-1185">Reference proteome</keyword>
<evidence type="ECO:0000313" key="1">
    <source>
        <dbReference type="EMBL" id="RUS97032.1"/>
    </source>
</evidence>
<dbReference type="InterPro" id="IPR021420">
    <property type="entry name" value="DUF3067"/>
</dbReference>
<organism evidence="1 2">
    <name type="scientific">Dulcicalothrix desertica PCC 7102</name>
    <dbReference type="NCBI Taxonomy" id="232991"/>
    <lineage>
        <taxon>Bacteria</taxon>
        <taxon>Bacillati</taxon>
        <taxon>Cyanobacteriota</taxon>
        <taxon>Cyanophyceae</taxon>
        <taxon>Nostocales</taxon>
        <taxon>Calotrichaceae</taxon>
        <taxon>Dulcicalothrix</taxon>
    </lineage>
</organism>
<reference evidence="1" key="1">
    <citation type="submission" date="2018-12" db="EMBL/GenBank/DDBJ databases">
        <authorList>
            <person name="Will S."/>
            <person name="Neumann-Schaal M."/>
            <person name="Henke P."/>
        </authorList>
    </citation>
    <scope>NUCLEOTIDE SEQUENCE</scope>
    <source>
        <strain evidence="1">PCC 7102</strain>
    </source>
</reference>
<evidence type="ECO:0000313" key="2">
    <source>
        <dbReference type="Proteomes" id="UP000271624"/>
    </source>
</evidence>
<dbReference type="AlphaFoldDB" id="A0A3S1IGF0"/>
<dbReference type="OrthoDB" id="461282at2"/>
<dbReference type="EMBL" id="RSCL01000034">
    <property type="protein sequence ID" value="RUS97032.1"/>
    <property type="molecule type" value="Genomic_DNA"/>
</dbReference>
<dbReference type="Gene3D" id="3.30.428.40">
    <property type="entry name" value="Protein of unknown function DUF3067"/>
    <property type="match status" value="1"/>
</dbReference>